<dbReference type="NCBIfam" id="TIGR03168">
    <property type="entry name" value="1-PFK"/>
    <property type="match status" value="1"/>
</dbReference>
<evidence type="ECO:0000256" key="4">
    <source>
        <dbReference type="ARBA" id="ARBA00022777"/>
    </source>
</evidence>
<evidence type="ECO:0000259" key="7">
    <source>
        <dbReference type="Pfam" id="PF00294"/>
    </source>
</evidence>
<dbReference type="InterPro" id="IPR002173">
    <property type="entry name" value="Carboh/pur_kinase_PfkB_CS"/>
</dbReference>
<keyword evidence="5" id="KW-0067">ATP-binding</keyword>
<evidence type="ECO:0000256" key="6">
    <source>
        <dbReference type="PIRNR" id="PIRNR000535"/>
    </source>
</evidence>
<comment type="caution">
    <text evidence="8">The sequence shown here is derived from an EMBL/GenBank/DDBJ whole genome shotgun (WGS) entry which is preliminary data.</text>
</comment>
<dbReference type="PANTHER" id="PTHR46566">
    <property type="entry name" value="1-PHOSPHOFRUCTOKINASE-RELATED"/>
    <property type="match status" value="1"/>
</dbReference>
<dbReference type="PIRSF" id="PIRSF000535">
    <property type="entry name" value="1PFK/6PFK/LacC"/>
    <property type="match status" value="1"/>
</dbReference>
<dbReference type="PROSITE" id="PS00583">
    <property type="entry name" value="PFKB_KINASES_1"/>
    <property type="match status" value="1"/>
</dbReference>
<keyword evidence="2 6" id="KW-0808">Transferase</keyword>
<sequence>MILTVVPNPALDKTVVLPGFTPGKIHRPREIMTLAGGKGFNFARALRTLGGQPTVVGPIGGHAGKLLLDLAVQEGLCVSAQAVDAELRTCLTIVDPAAYNALTEIYESGAAITLDEWIGLVQHVDQLLAQARMLTINGSFPPGTPADGLSTLIQRARSHNVPVFLDTHGAQLPAALTLEPDLLKINQFEAAQATGMHIDTPADALQAAAVLQRRGAQEVIITLGKAGVVGRSRAHHTFGWSCPSVPAICSTGSGDSLLAGIVAALIRGQDLEEASRLGVASGAANTLQLGAGRFTHQQVVDILPDVHRLAL</sequence>
<dbReference type="AlphaFoldDB" id="A0A401ZRG3"/>
<dbReference type="InterPro" id="IPR002139">
    <property type="entry name" value="Ribo/fructo_kinase"/>
</dbReference>
<keyword evidence="3" id="KW-0547">Nucleotide-binding</keyword>
<dbReference type="EMBL" id="BIFQ01000002">
    <property type="protein sequence ID" value="GCE09455.1"/>
    <property type="molecule type" value="Genomic_DNA"/>
</dbReference>
<dbReference type="CDD" id="cd01164">
    <property type="entry name" value="FruK_PfkB_like"/>
    <property type="match status" value="1"/>
</dbReference>
<evidence type="ECO:0000313" key="8">
    <source>
        <dbReference type="EMBL" id="GCE09455.1"/>
    </source>
</evidence>
<dbReference type="Pfam" id="PF00294">
    <property type="entry name" value="PfkB"/>
    <property type="match status" value="1"/>
</dbReference>
<evidence type="ECO:0000256" key="2">
    <source>
        <dbReference type="ARBA" id="ARBA00022679"/>
    </source>
</evidence>
<dbReference type="InterPro" id="IPR029056">
    <property type="entry name" value="Ribokinase-like"/>
</dbReference>
<dbReference type="PRINTS" id="PR00990">
    <property type="entry name" value="RIBOKINASE"/>
</dbReference>
<dbReference type="Proteomes" id="UP000287224">
    <property type="component" value="Unassembled WGS sequence"/>
</dbReference>
<evidence type="ECO:0000256" key="3">
    <source>
        <dbReference type="ARBA" id="ARBA00022741"/>
    </source>
</evidence>
<evidence type="ECO:0000256" key="1">
    <source>
        <dbReference type="ARBA" id="ARBA00010688"/>
    </source>
</evidence>
<dbReference type="GO" id="GO:0005524">
    <property type="term" value="F:ATP binding"/>
    <property type="evidence" value="ECO:0007669"/>
    <property type="project" value="UniProtKB-KW"/>
</dbReference>
<keyword evidence="4 8" id="KW-0418">Kinase</keyword>
<reference evidence="9" key="1">
    <citation type="submission" date="2018-12" db="EMBL/GenBank/DDBJ databases">
        <title>Tengunoibacter tsumagoiensis gen. nov., sp. nov., Dictyobacter kobayashii sp. nov., D. alpinus sp. nov., and D. joshuensis sp. nov. and description of Dictyobacteraceae fam. nov. within the order Ktedonobacterales isolated from Tengu-no-mugimeshi.</title>
        <authorList>
            <person name="Wang C.M."/>
            <person name="Zheng Y."/>
            <person name="Sakai Y."/>
            <person name="Toyoda A."/>
            <person name="Minakuchi Y."/>
            <person name="Abe K."/>
            <person name="Yokota A."/>
            <person name="Yabe S."/>
        </authorList>
    </citation>
    <scope>NUCLEOTIDE SEQUENCE [LARGE SCALE GENOMIC DNA]</scope>
    <source>
        <strain evidence="9">S-27</strain>
    </source>
</reference>
<name>A0A401ZRG3_9CHLR</name>
<dbReference type="RefSeq" id="WP_126601910.1">
    <property type="nucleotide sequence ID" value="NZ_BIFQ01000002.1"/>
</dbReference>
<comment type="similarity">
    <text evidence="1">Belongs to the carbohydrate kinase PfkB family.</text>
</comment>
<organism evidence="8 9">
    <name type="scientific">Dictyobacter aurantiacus</name>
    <dbReference type="NCBI Taxonomy" id="1936993"/>
    <lineage>
        <taxon>Bacteria</taxon>
        <taxon>Bacillati</taxon>
        <taxon>Chloroflexota</taxon>
        <taxon>Ktedonobacteria</taxon>
        <taxon>Ktedonobacterales</taxon>
        <taxon>Dictyobacteraceae</taxon>
        <taxon>Dictyobacter</taxon>
    </lineage>
</organism>
<dbReference type="Gene3D" id="3.40.1190.20">
    <property type="match status" value="1"/>
</dbReference>
<feature type="domain" description="Carbohydrate kinase PfkB" evidence="7">
    <location>
        <begin position="22"/>
        <end position="293"/>
    </location>
</feature>
<protein>
    <submittedName>
        <fullName evidence="8">1-phosphofructokinase</fullName>
    </submittedName>
</protein>
<evidence type="ECO:0000256" key="5">
    <source>
        <dbReference type="ARBA" id="ARBA00022840"/>
    </source>
</evidence>
<dbReference type="SUPFAM" id="SSF53613">
    <property type="entry name" value="Ribokinase-like"/>
    <property type="match status" value="1"/>
</dbReference>
<dbReference type="OrthoDB" id="9801219at2"/>
<keyword evidence="9" id="KW-1185">Reference proteome</keyword>
<accession>A0A401ZRG3</accession>
<dbReference type="InterPro" id="IPR011611">
    <property type="entry name" value="PfkB_dom"/>
</dbReference>
<dbReference type="PANTHER" id="PTHR46566:SF5">
    <property type="entry name" value="1-PHOSPHOFRUCTOKINASE"/>
    <property type="match status" value="1"/>
</dbReference>
<gene>
    <name evidence="8" type="ORF">KDAU_67840</name>
</gene>
<proteinExistence type="inferred from homology"/>
<evidence type="ECO:0000313" key="9">
    <source>
        <dbReference type="Proteomes" id="UP000287224"/>
    </source>
</evidence>
<dbReference type="GO" id="GO:0005829">
    <property type="term" value="C:cytosol"/>
    <property type="evidence" value="ECO:0007669"/>
    <property type="project" value="TreeGrafter"/>
</dbReference>
<dbReference type="GO" id="GO:0008443">
    <property type="term" value="F:phosphofructokinase activity"/>
    <property type="evidence" value="ECO:0007669"/>
    <property type="project" value="TreeGrafter"/>
</dbReference>
<dbReference type="InterPro" id="IPR017583">
    <property type="entry name" value="Tagatose/fructose_Pkinase"/>
</dbReference>